<comment type="similarity">
    <text evidence="1">Belongs to the sigma-70 factor family. ECF subfamily.</text>
</comment>
<dbReference type="Pfam" id="PF08281">
    <property type="entry name" value="Sigma70_r4_2"/>
    <property type="match status" value="1"/>
</dbReference>
<gene>
    <name evidence="7" type="ORF">FHS37_007420</name>
</gene>
<evidence type="ECO:0000313" key="8">
    <source>
        <dbReference type="Proteomes" id="UP000579523"/>
    </source>
</evidence>
<dbReference type="GO" id="GO:0003677">
    <property type="term" value="F:DNA binding"/>
    <property type="evidence" value="ECO:0007669"/>
    <property type="project" value="UniProtKB-KW"/>
</dbReference>
<evidence type="ECO:0000256" key="5">
    <source>
        <dbReference type="ARBA" id="ARBA00023163"/>
    </source>
</evidence>
<keyword evidence="5" id="KW-0804">Transcription</keyword>
<dbReference type="SUPFAM" id="SSF88659">
    <property type="entry name" value="Sigma3 and sigma4 domains of RNA polymerase sigma factors"/>
    <property type="match status" value="1"/>
</dbReference>
<evidence type="ECO:0000313" key="7">
    <source>
        <dbReference type="EMBL" id="MBB4903323.1"/>
    </source>
</evidence>
<keyword evidence="3" id="KW-0731">Sigma factor</keyword>
<comment type="caution">
    <text evidence="7">The sequence shown here is derived from an EMBL/GenBank/DDBJ whole genome shotgun (WGS) entry which is preliminary data.</text>
</comment>
<keyword evidence="8" id="KW-1185">Reference proteome</keyword>
<evidence type="ECO:0000259" key="6">
    <source>
        <dbReference type="Pfam" id="PF08281"/>
    </source>
</evidence>
<dbReference type="InterPro" id="IPR013249">
    <property type="entry name" value="RNA_pol_sigma70_r4_t2"/>
</dbReference>
<evidence type="ECO:0000256" key="2">
    <source>
        <dbReference type="ARBA" id="ARBA00023015"/>
    </source>
</evidence>
<name>A0A7W7PY39_9ACTN</name>
<dbReference type="InterPro" id="IPR013325">
    <property type="entry name" value="RNA_pol_sigma_r2"/>
</dbReference>
<keyword evidence="2" id="KW-0805">Transcription regulation</keyword>
<dbReference type="SUPFAM" id="SSF88946">
    <property type="entry name" value="Sigma2 domain of RNA polymerase sigma factors"/>
    <property type="match status" value="1"/>
</dbReference>
<feature type="domain" description="RNA polymerase sigma factor 70 region 4 type 2" evidence="6">
    <location>
        <begin position="97"/>
        <end position="147"/>
    </location>
</feature>
<organism evidence="7 8">
    <name type="scientific">Streptomyces griseomycini</name>
    <dbReference type="NCBI Taxonomy" id="66895"/>
    <lineage>
        <taxon>Bacteria</taxon>
        <taxon>Bacillati</taxon>
        <taxon>Actinomycetota</taxon>
        <taxon>Actinomycetes</taxon>
        <taxon>Kitasatosporales</taxon>
        <taxon>Streptomycetaceae</taxon>
        <taxon>Streptomyces</taxon>
    </lineage>
</organism>
<evidence type="ECO:0000256" key="3">
    <source>
        <dbReference type="ARBA" id="ARBA00023082"/>
    </source>
</evidence>
<dbReference type="GO" id="GO:0006352">
    <property type="term" value="P:DNA-templated transcription initiation"/>
    <property type="evidence" value="ECO:0007669"/>
    <property type="project" value="InterPro"/>
</dbReference>
<dbReference type="Gene3D" id="1.10.10.10">
    <property type="entry name" value="Winged helix-like DNA-binding domain superfamily/Winged helix DNA-binding domain"/>
    <property type="match status" value="1"/>
</dbReference>
<reference evidence="7 8" key="1">
    <citation type="submission" date="2020-08" db="EMBL/GenBank/DDBJ databases">
        <title>Genomic Encyclopedia of Type Strains, Phase III (KMG-III): the genomes of soil and plant-associated and newly described type strains.</title>
        <authorList>
            <person name="Whitman W."/>
        </authorList>
    </citation>
    <scope>NUCLEOTIDE SEQUENCE [LARGE SCALE GENOMIC DNA]</scope>
    <source>
        <strain evidence="7 8">CECT 3273</strain>
    </source>
</reference>
<dbReference type="EMBL" id="JACHJI010000026">
    <property type="protein sequence ID" value="MBB4903323.1"/>
    <property type="molecule type" value="Genomic_DNA"/>
</dbReference>
<keyword evidence="4" id="KW-0238">DNA-binding</keyword>
<dbReference type="Proteomes" id="UP000579523">
    <property type="component" value="Unassembled WGS sequence"/>
</dbReference>
<evidence type="ECO:0000256" key="4">
    <source>
        <dbReference type="ARBA" id="ARBA00023125"/>
    </source>
</evidence>
<dbReference type="Gene3D" id="1.10.1740.10">
    <property type="match status" value="1"/>
</dbReference>
<dbReference type="AlphaFoldDB" id="A0A7W7PY39"/>
<dbReference type="InterPro" id="IPR039425">
    <property type="entry name" value="RNA_pol_sigma-70-like"/>
</dbReference>
<dbReference type="InterPro" id="IPR013324">
    <property type="entry name" value="RNA_pol_sigma_r3/r4-like"/>
</dbReference>
<evidence type="ECO:0000256" key="1">
    <source>
        <dbReference type="ARBA" id="ARBA00010641"/>
    </source>
</evidence>
<dbReference type="PANTHER" id="PTHR43133:SF8">
    <property type="entry name" value="RNA POLYMERASE SIGMA FACTOR HI_1459-RELATED"/>
    <property type="match status" value="1"/>
</dbReference>
<protein>
    <submittedName>
        <fullName evidence="7">RNA polymerase sigma-70 factor (ECF subfamily)</fullName>
    </submittedName>
</protein>
<sequence length="169" mass="19142">MEFAAFYKQELRPVLIFLYSQGATWDDAWDAAQDAFTDALKSWEEIHTPRSWVRTAAMRAAARRDKRRSTDVACAVRGDWLPRPIFTDLVVSTEAALVMRMLRRLPSRQGQVIALTTDGFKPREIASILGISSAAARTNLRLARRALVVMLEQPDARVKREEEASHEGK</sequence>
<accession>A0A7W7PY39</accession>
<proteinExistence type="inferred from homology"/>
<dbReference type="RefSeq" id="WP_184829263.1">
    <property type="nucleotide sequence ID" value="NZ_BMTK01000020.1"/>
</dbReference>
<dbReference type="InterPro" id="IPR036388">
    <property type="entry name" value="WH-like_DNA-bd_sf"/>
</dbReference>
<dbReference type="PANTHER" id="PTHR43133">
    <property type="entry name" value="RNA POLYMERASE ECF-TYPE SIGMA FACTO"/>
    <property type="match status" value="1"/>
</dbReference>
<dbReference type="GO" id="GO:0016987">
    <property type="term" value="F:sigma factor activity"/>
    <property type="evidence" value="ECO:0007669"/>
    <property type="project" value="UniProtKB-KW"/>
</dbReference>